<dbReference type="CDD" id="cd00400">
    <property type="entry name" value="Voltage_gated_ClC"/>
    <property type="match status" value="1"/>
</dbReference>
<name>A0A831WV59_PROAE</name>
<comment type="subcellular location">
    <subcellularLocation>
        <location evidence="1">Membrane</location>
        <topology evidence="1">Multi-pass membrane protein</topology>
    </subcellularLocation>
</comment>
<keyword evidence="8" id="KW-0868">Chloride</keyword>
<evidence type="ECO:0000256" key="2">
    <source>
        <dbReference type="ARBA" id="ARBA00022448"/>
    </source>
</evidence>
<dbReference type="Gene3D" id="1.10.3080.10">
    <property type="entry name" value="Clc chloride channel"/>
    <property type="match status" value="1"/>
</dbReference>
<keyword evidence="10" id="KW-0129">CBS domain</keyword>
<dbReference type="Pfam" id="PF00654">
    <property type="entry name" value="Voltage_CLC"/>
    <property type="match status" value="1"/>
</dbReference>
<dbReference type="EMBL" id="DSBW01000151">
    <property type="protein sequence ID" value="HED31376.1"/>
    <property type="molecule type" value="Genomic_DNA"/>
</dbReference>
<dbReference type="Gene3D" id="3.10.580.10">
    <property type="entry name" value="CBS-domain"/>
    <property type="match status" value="1"/>
</dbReference>
<evidence type="ECO:0000256" key="8">
    <source>
        <dbReference type="ARBA" id="ARBA00023214"/>
    </source>
</evidence>
<feature type="transmembrane region" description="Helical" evidence="11">
    <location>
        <begin position="201"/>
        <end position="225"/>
    </location>
</feature>
<keyword evidence="4 11" id="KW-1133">Transmembrane helix</keyword>
<dbReference type="GO" id="GO:0034707">
    <property type="term" value="C:chloride channel complex"/>
    <property type="evidence" value="ECO:0007669"/>
    <property type="project" value="UniProtKB-KW"/>
</dbReference>
<dbReference type="GO" id="GO:0005254">
    <property type="term" value="F:chloride channel activity"/>
    <property type="evidence" value="ECO:0007669"/>
    <property type="project" value="UniProtKB-KW"/>
</dbReference>
<reference evidence="13" key="1">
    <citation type="journal article" date="2020" name="mSystems">
        <title>Genome- and Community-Level Interaction Insights into Carbon Utilization and Element Cycling Functions of Hydrothermarchaeota in Hydrothermal Sediment.</title>
        <authorList>
            <person name="Zhou Z."/>
            <person name="Liu Y."/>
            <person name="Xu W."/>
            <person name="Pan J."/>
            <person name="Luo Z.H."/>
            <person name="Li M."/>
        </authorList>
    </citation>
    <scope>NUCLEOTIDE SEQUENCE [LARGE SCALE GENOMIC DNA]</scope>
    <source>
        <strain evidence="13">SpSt-1181</strain>
    </source>
</reference>
<protein>
    <submittedName>
        <fullName evidence="13">Chloride channel protein</fullName>
    </submittedName>
</protein>
<keyword evidence="9" id="KW-0407">Ion channel</keyword>
<evidence type="ECO:0000256" key="11">
    <source>
        <dbReference type="SAM" id="Phobius"/>
    </source>
</evidence>
<keyword evidence="5" id="KW-0406">Ion transport</keyword>
<keyword evidence="2" id="KW-0813">Transport</keyword>
<dbReference type="PROSITE" id="PS51371">
    <property type="entry name" value="CBS"/>
    <property type="match status" value="1"/>
</dbReference>
<keyword evidence="6 11" id="KW-0472">Membrane</keyword>
<evidence type="ECO:0000256" key="10">
    <source>
        <dbReference type="PROSITE-ProRule" id="PRU00703"/>
    </source>
</evidence>
<dbReference type="InterPro" id="IPR000644">
    <property type="entry name" value="CBS_dom"/>
</dbReference>
<feature type="transmembrane region" description="Helical" evidence="11">
    <location>
        <begin position="357"/>
        <end position="379"/>
    </location>
</feature>
<dbReference type="SUPFAM" id="SSF54631">
    <property type="entry name" value="CBS-domain pair"/>
    <property type="match status" value="1"/>
</dbReference>
<feature type="transmembrane region" description="Helical" evidence="11">
    <location>
        <begin position="399"/>
        <end position="423"/>
    </location>
</feature>
<dbReference type="AlphaFoldDB" id="A0A831WV59"/>
<evidence type="ECO:0000259" key="12">
    <source>
        <dbReference type="PROSITE" id="PS51371"/>
    </source>
</evidence>
<dbReference type="Proteomes" id="UP000886335">
    <property type="component" value="Unassembled WGS sequence"/>
</dbReference>
<accession>A0A831WV59</accession>
<evidence type="ECO:0000256" key="3">
    <source>
        <dbReference type="ARBA" id="ARBA00022692"/>
    </source>
</evidence>
<comment type="caution">
    <text evidence="13">The sequence shown here is derived from an EMBL/GenBank/DDBJ whole genome shotgun (WGS) entry which is preliminary data.</text>
</comment>
<dbReference type="Pfam" id="PF00571">
    <property type="entry name" value="CBS"/>
    <property type="match status" value="1"/>
</dbReference>
<proteinExistence type="predicted"/>
<dbReference type="InterPro" id="IPR046342">
    <property type="entry name" value="CBS_dom_sf"/>
</dbReference>
<evidence type="ECO:0000313" key="13">
    <source>
        <dbReference type="EMBL" id="HED31376.1"/>
    </source>
</evidence>
<gene>
    <name evidence="13" type="ORF">ENN50_06815</name>
</gene>
<keyword evidence="7" id="KW-0869">Chloride channel</keyword>
<feature type="transmembrane region" description="Helical" evidence="11">
    <location>
        <begin position="313"/>
        <end position="337"/>
    </location>
</feature>
<dbReference type="SUPFAM" id="SSF81340">
    <property type="entry name" value="Clc chloride channel"/>
    <property type="match status" value="1"/>
</dbReference>
<dbReference type="InterPro" id="IPR014743">
    <property type="entry name" value="Cl-channel_core"/>
</dbReference>
<keyword evidence="3 11" id="KW-0812">Transmembrane</keyword>
<dbReference type="PRINTS" id="PR00762">
    <property type="entry name" value="CLCHANNEL"/>
</dbReference>
<evidence type="ECO:0000256" key="5">
    <source>
        <dbReference type="ARBA" id="ARBA00023065"/>
    </source>
</evidence>
<evidence type="ECO:0000256" key="6">
    <source>
        <dbReference type="ARBA" id="ARBA00023136"/>
    </source>
</evidence>
<feature type="transmembrane region" description="Helical" evidence="11">
    <location>
        <begin position="274"/>
        <end position="292"/>
    </location>
</feature>
<evidence type="ECO:0000256" key="7">
    <source>
        <dbReference type="ARBA" id="ARBA00023173"/>
    </source>
</evidence>
<dbReference type="PANTHER" id="PTHR43427:SF6">
    <property type="entry name" value="CHLORIDE CHANNEL PROTEIN CLC-E"/>
    <property type="match status" value="1"/>
</dbReference>
<sequence length="628" mass="68486">MKDSSDNKGSRNRKFPAFFYHVFRKSRYFKGSPQKFFRLTVDNILLQLNLNQDLPFLFVAVFVGITTGYVAVVFHDAIKLLSHFFFSGLEAFGPSFLTEGYWWFLMPLVTAAGGLLVGLYNVYVVRTAHPGHGLASVIKAVAQNDGIIPRKLWIHRTVTSVLSIGTGGGGGREAPIAQVGAALGSSVAQALKFSPDRTRTLLGCGAAAGLAAVFNAPLGGVMFAIEVILGDFSVRTFSPIVIAAVIGTVVSRGHLGNSPTFQVPDYSLVSNTELVFYFLLGVLAGLSAVFFIKTYYWIEEHFTRLRKERNLPLWAMPAIGGLLTGVVCMWLPGLYGYSYEAIDNAVRGTESWLNMAGIYLLKPVVAGFSVGSGGSGGMFAPAMKMGAMLGGMFGNLVHYLFPAITAASGAYALVGMGALTAGIMRAPLTVILILFEITGEYEIVLPIMFAAVTAALIARLTYRHSMETYVLEQGGVRVGYGIALSVAENISVLDVMRTNYVRFRDVTRAEKIVDVFHNTPESNFLVTNSENGFVGMIRLEEMSILLKEGLFTGLIAEDIVRKDVPVLYDTSRLDEALKLFEISDYDILPVLSQKNAQLLGIVRQEEAFSYYRKQLNLYGSDHDSGRTV</sequence>
<evidence type="ECO:0000256" key="4">
    <source>
        <dbReference type="ARBA" id="ARBA00022989"/>
    </source>
</evidence>
<evidence type="ECO:0000256" key="9">
    <source>
        <dbReference type="ARBA" id="ARBA00023303"/>
    </source>
</evidence>
<dbReference type="PANTHER" id="PTHR43427">
    <property type="entry name" value="CHLORIDE CHANNEL PROTEIN CLC-E"/>
    <property type="match status" value="1"/>
</dbReference>
<feature type="transmembrane region" description="Helical" evidence="11">
    <location>
        <begin position="101"/>
        <end position="123"/>
    </location>
</feature>
<feature type="transmembrane region" description="Helical" evidence="11">
    <location>
        <begin position="56"/>
        <end position="81"/>
    </location>
</feature>
<dbReference type="InterPro" id="IPR050368">
    <property type="entry name" value="ClC-type_chloride_channel"/>
</dbReference>
<dbReference type="InterPro" id="IPR001807">
    <property type="entry name" value="ClC"/>
</dbReference>
<feature type="domain" description="CBS" evidence="12">
    <location>
        <begin position="560"/>
        <end position="617"/>
    </location>
</feature>
<organism evidence="13">
    <name type="scientific">Prosthecochloris aestuarii</name>
    <dbReference type="NCBI Taxonomy" id="1102"/>
    <lineage>
        <taxon>Bacteria</taxon>
        <taxon>Pseudomonadati</taxon>
        <taxon>Chlorobiota</taxon>
        <taxon>Chlorobiia</taxon>
        <taxon>Chlorobiales</taxon>
        <taxon>Chlorobiaceae</taxon>
        <taxon>Prosthecochloris</taxon>
    </lineage>
</organism>
<evidence type="ECO:0000256" key="1">
    <source>
        <dbReference type="ARBA" id="ARBA00004141"/>
    </source>
</evidence>